<feature type="transmembrane region" description="Helical" evidence="1">
    <location>
        <begin position="292"/>
        <end position="314"/>
    </location>
</feature>
<dbReference type="InterPro" id="IPR053001">
    <property type="entry name" value="MNNG_permease-like"/>
</dbReference>
<dbReference type="Pfam" id="PF12051">
    <property type="entry name" value="DUF3533"/>
    <property type="match status" value="1"/>
</dbReference>
<organism evidence="3 4">
    <name type="scientific">Pseudomassariella vexata</name>
    <dbReference type="NCBI Taxonomy" id="1141098"/>
    <lineage>
        <taxon>Eukaryota</taxon>
        <taxon>Fungi</taxon>
        <taxon>Dikarya</taxon>
        <taxon>Ascomycota</taxon>
        <taxon>Pezizomycotina</taxon>
        <taxon>Sordariomycetes</taxon>
        <taxon>Xylariomycetidae</taxon>
        <taxon>Amphisphaeriales</taxon>
        <taxon>Pseudomassariaceae</taxon>
        <taxon>Pseudomassariella</taxon>
    </lineage>
</organism>
<sequence length="435" mass="47889">MAFLDSLFASSQPSLFSPAWVGRRKFFFIATCMSFLLFQLLFLANESYIFGILFRANTRIKAFNVLFVDYDQGAIGDSVRSAYSQISGDGFVTLQEHSPSSYASASAIEDAVCRGDFWGAVLVSSGASEQLATTLAGDATEPWDVTTAATAMHVGIRYPIIQQSYISPDIQTLFAAARANYIVGLAGSNISSDLSTITPYLAQPFSFTSHDVAATPPSTNPFYNTATVVFVILMQFFCILAFNGICQGFGIFSGASIRSHLAVRFSYSIIFTLVGSLLTTGYLFAFQDTWGLIAAQFGQTWMLLWLSMHVNWLVLDTAAGFFPIAAVPFFTFTWIIVNMASTVMPFEISPGFYRIGYMWPAHNMLEVLIQIWSGGCYNRLYRTLPVLFSWELVAAVVDLFAQVRRCKTMAQVPADEALTSSSREFDGTPEEKPAA</sequence>
<feature type="transmembrane region" description="Helical" evidence="1">
    <location>
        <begin position="265"/>
        <end position="285"/>
    </location>
</feature>
<evidence type="ECO:0000259" key="2">
    <source>
        <dbReference type="Pfam" id="PF12051"/>
    </source>
</evidence>
<evidence type="ECO:0000313" key="4">
    <source>
        <dbReference type="Proteomes" id="UP000193689"/>
    </source>
</evidence>
<name>A0A1Y2EHF2_9PEZI</name>
<keyword evidence="4" id="KW-1185">Reference proteome</keyword>
<dbReference type="AlphaFoldDB" id="A0A1Y2EHF2"/>
<keyword evidence="1" id="KW-0472">Membrane</keyword>
<dbReference type="Proteomes" id="UP000193689">
    <property type="component" value="Unassembled WGS sequence"/>
</dbReference>
<dbReference type="OrthoDB" id="2140105at2759"/>
<proteinExistence type="predicted"/>
<evidence type="ECO:0000256" key="1">
    <source>
        <dbReference type="SAM" id="Phobius"/>
    </source>
</evidence>
<feature type="domain" description="DUF3533" evidence="2">
    <location>
        <begin position="35"/>
        <end position="394"/>
    </location>
</feature>
<feature type="transmembrane region" description="Helical" evidence="1">
    <location>
        <begin position="320"/>
        <end position="340"/>
    </location>
</feature>
<keyword evidence="1" id="KW-1133">Transmembrane helix</keyword>
<dbReference type="RefSeq" id="XP_040720585.1">
    <property type="nucleotide sequence ID" value="XM_040859036.1"/>
</dbReference>
<evidence type="ECO:0000313" key="3">
    <source>
        <dbReference type="EMBL" id="ORY70993.1"/>
    </source>
</evidence>
<dbReference type="InParanoid" id="A0A1Y2EHF2"/>
<reference evidence="3 4" key="1">
    <citation type="submission" date="2016-07" db="EMBL/GenBank/DDBJ databases">
        <title>Pervasive Adenine N6-methylation of Active Genes in Fungi.</title>
        <authorList>
            <consortium name="DOE Joint Genome Institute"/>
            <person name="Mondo S.J."/>
            <person name="Dannebaum R.O."/>
            <person name="Kuo R.C."/>
            <person name="Labutti K."/>
            <person name="Haridas S."/>
            <person name="Kuo A."/>
            <person name="Salamov A."/>
            <person name="Ahrendt S.R."/>
            <person name="Lipzen A."/>
            <person name="Sullivan W."/>
            <person name="Andreopoulos W.B."/>
            <person name="Clum A."/>
            <person name="Lindquist E."/>
            <person name="Daum C."/>
            <person name="Ramamoorthy G.K."/>
            <person name="Gryganskyi A."/>
            <person name="Culley D."/>
            <person name="Magnuson J.K."/>
            <person name="James T.Y."/>
            <person name="O'Malley M.A."/>
            <person name="Stajich J.E."/>
            <person name="Spatafora J.W."/>
            <person name="Visel A."/>
            <person name="Grigoriev I.V."/>
        </authorList>
    </citation>
    <scope>NUCLEOTIDE SEQUENCE [LARGE SCALE GENOMIC DNA]</scope>
    <source>
        <strain evidence="3 4">CBS 129021</strain>
    </source>
</reference>
<dbReference type="GO" id="GO:0016020">
    <property type="term" value="C:membrane"/>
    <property type="evidence" value="ECO:0007669"/>
    <property type="project" value="TreeGrafter"/>
</dbReference>
<dbReference type="EMBL" id="MCFJ01000001">
    <property type="protein sequence ID" value="ORY70993.1"/>
    <property type="molecule type" value="Genomic_DNA"/>
</dbReference>
<gene>
    <name evidence="3" type="ORF">BCR38DRAFT_415666</name>
</gene>
<feature type="transmembrane region" description="Helical" evidence="1">
    <location>
        <begin position="26"/>
        <end position="54"/>
    </location>
</feature>
<accession>A0A1Y2EHF2</accession>
<protein>
    <recommendedName>
        <fullName evidence="2">DUF3533 domain-containing protein</fullName>
    </recommendedName>
</protein>
<keyword evidence="1" id="KW-0812">Transmembrane</keyword>
<dbReference type="InterPro" id="IPR022703">
    <property type="entry name" value="DUF3533"/>
</dbReference>
<dbReference type="PANTHER" id="PTHR34814">
    <property type="entry name" value="NITROSOGUANIDINE RESISTANCE PROTEIN SNG1"/>
    <property type="match status" value="1"/>
</dbReference>
<dbReference type="PANTHER" id="PTHR34814:SF2">
    <property type="entry name" value="DUF3533 DOMAIN-CONTAINING PROTEIN"/>
    <property type="match status" value="1"/>
</dbReference>
<comment type="caution">
    <text evidence="3">The sequence shown here is derived from an EMBL/GenBank/DDBJ whole genome shotgun (WGS) entry which is preliminary data.</text>
</comment>
<dbReference type="STRING" id="1141098.A0A1Y2EHF2"/>
<feature type="transmembrane region" description="Helical" evidence="1">
    <location>
        <begin position="222"/>
        <end position="245"/>
    </location>
</feature>
<dbReference type="GeneID" id="63775248"/>